<dbReference type="PRINTS" id="PR00747">
    <property type="entry name" value="GLYHDRLASE47"/>
</dbReference>
<dbReference type="GO" id="GO:1904380">
    <property type="term" value="P:endoplasmic reticulum mannose trimming"/>
    <property type="evidence" value="ECO:0007669"/>
    <property type="project" value="InterPro"/>
</dbReference>
<evidence type="ECO:0000256" key="6">
    <source>
        <dbReference type="SAM" id="SignalP"/>
    </source>
</evidence>
<evidence type="ECO:0000256" key="2">
    <source>
        <dbReference type="ARBA" id="ARBA00007658"/>
    </source>
</evidence>
<dbReference type="EMBL" id="JANBPY010003139">
    <property type="protein sequence ID" value="KAJ1952611.1"/>
    <property type="molecule type" value="Genomic_DNA"/>
</dbReference>
<dbReference type="PANTHER" id="PTHR45679">
    <property type="entry name" value="ER DEGRADATION-ENHANCING ALPHA-MANNOSIDASE-LIKE PROTEIN 2"/>
    <property type="match status" value="1"/>
</dbReference>
<dbReference type="PANTHER" id="PTHR45679:SF5">
    <property type="entry name" value="ER DEGRADATION-ENHANCING ALPHA-MANNOSIDASE-LIKE PROTEIN 1"/>
    <property type="match status" value="1"/>
</dbReference>
<keyword evidence="4" id="KW-0325">Glycoprotein</keyword>
<keyword evidence="8" id="KW-1185">Reference proteome</keyword>
<dbReference type="AlphaFoldDB" id="A0A9W8E0B6"/>
<evidence type="ECO:0000256" key="5">
    <source>
        <dbReference type="RuleBase" id="RU361193"/>
    </source>
</evidence>
<accession>A0A9W8E0B6</accession>
<dbReference type="InterPro" id="IPR001382">
    <property type="entry name" value="Glyco_hydro_47"/>
</dbReference>
<proteinExistence type="inferred from homology"/>
<evidence type="ECO:0000256" key="3">
    <source>
        <dbReference type="ARBA" id="ARBA00022824"/>
    </source>
</evidence>
<dbReference type="OrthoDB" id="8118055at2759"/>
<keyword evidence="5" id="KW-0326">Glycosidase</keyword>
<evidence type="ECO:0000313" key="8">
    <source>
        <dbReference type="Proteomes" id="UP001150925"/>
    </source>
</evidence>
<feature type="chain" id="PRO_5040749466" description="alpha-1,2-Mannosidase" evidence="6">
    <location>
        <begin position="32"/>
        <end position="339"/>
    </location>
</feature>
<dbReference type="InterPro" id="IPR044674">
    <property type="entry name" value="EDEM1/2/3"/>
</dbReference>
<dbReference type="GO" id="GO:0005509">
    <property type="term" value="F:calcium ion binding"/>
    <property type="evidence" value="ECO:0007669"/>
    <property type="project" value="InterPro"/>
</dbReference>
<dbReference type="GO" id="GO:0005975">
    <property type="term" value="P:carbohydrate metabolic process"/>
    <property type="evidence" value="ECO:0007669"/>
    <property type="project" value="InterPro"/>
</dbReference>
<comment type="caution">
    <text evidence="7">The sequence shown here is derived from an EMBL/GenBank/DDBJ whole genome shotgun (WGS) entry which is preliminary data.</text>
</comment>
<reference evidence="7" key="1">
    <citation type="submission" date="2022-07" db="EMBL/GenBank/DDBJ databases">
        <title>Phylogenomic reconstructions and comparative analyses of Kickxellomycotina fungi.</title>
        <authorList>
            <person name="Reynolds N.K."/>
            <person name="Stajich J.E."/>
            <person name="Barry K."/>
            <person name="Grigoriev I.V."/>
            <person name="Crous P."/>
            <person name="Smith M.E."/>
        </authorList>
    </citation>
    <scope>NUCLEOTIDE SEQUENCE</scope>
    <source>
        <strain evidence="7">RSA 1196</strain>
    </source>
</reference>
<gene>
    <name evidence="7" type="ORF">IWQ62_006184</name>
</gene>
<evidence type="ECO:0000256" key="4">
    <source>
        <dbReference type="ARBA" id="ARBA00023180"/>
    </source>
</evidence>
<dbReference type="Proteomes" id="UP001150925">
    <property type="component" value="Unassembled WGS sequence"/>
</dbReference>
<dbReference type="EC" id="3.2.1.-" evidence="5"/>
<protein>
    <recommendedName>
        <fullName evidence="5">alpha-1,2-Mannosidase</fullName>
        <ecNumber evidence="5">3.2.1.-</ecNumber>
    </recommendedName>
</protein>
<dbReference type="GO" id="GO:0016020">
    <property type="term" value="C:membrane"/>
    <property type="evidence" value="ECO:0007669"/>
    <property type="project" value="InterPro"/>
</dbReference>
<feature type="non-terminal residue" evidence="7">
    <location>
        <position position="339"/>
    </location>
</feature>
<keyword evidence="5" id="KW-0378">Hydrolase</keyword>
<evidence type="ECO:0000313" key="7">
    <source>
        <dbReference type="EMBL" id="KAJ1952611.1"/>
    </source>
</evidence>
<feature type="signal peptide" evidence="6">
    <location>
        <begin position="1"/>
        <end position="31"/>
    </location>
</feature>
<sequence length="339" mass="37939">MSRTAPSRLVLTVVWWWIGLLSLTVVSKVWALNMPVFPPSNVSMTIVQRQHYRETVHEMFRHAMDGYMEFAFPADEVRPLTCTPLGPLKDNIQAWGINDVLGDYSLTLVDSLDTFAVLGDKAGFAHAVRLIREHVRIDQDSNVQVFEVTIRVLGGLLGGHLLATDPNLGMQLGDYNNELLDLAYDLGKRLLPAFTYSPTNLPCPRVNLKRGPFVIKPMHTCTAAAGTLILEFGTLSRLTGDFRFEQVARAALRQLWSMRSKYNLFGNTIDYGSSKWEDTTGTVGAGIDSLYEYLLKAAILFDDDEYLGMFNQAYSSVIRYLVDKTGYAFLGVDIHTLAL</sequence>
<dbReference type="GO" id="GO:0036503">
    <property type="term" value="P:ERAD pathway"/>
    <property type="evidence" value="ECO:0007669"/>
    <property type="project" value="UniProtKB-ARBA"/>
</dbReference>
<keyword evidence="6" id="KW-0732">Signal</keyword>
<dbReference type="Gene3D" id="1.50.10.10">
    <property type="match status" value="1"/>
</dbReference>
<comment type="similarity">
    <text evidence="2 5">Belongs to the glycosyl hydrolase 47 family.</text>
</comment>
<dbReference type="SUPFAM" id="SSF48225">
    <property type="entry name" value="Seven-hairpin glycosidases"/>
    <property type="match status" value="1"/>
</dbReference>
<dbReference type="GO" id="GO:0044322">
    <property type="term" value="C:endoplasmic reticulum quality control compartment"/>
    <property type="evidence" value="ECO:0007669"/>
    <property type="project" value="GOC"/>
</dbReference>
<comment type="subcellular location">
    <subcellularLocation>
        <location evidence="1">Endoplasmic reticulum</location>
    </subcellularLocation>
</comment>
<dbReference type="GO" id="GO:0004571">
    <property type="term" value="F:mannosyl-oligosaccharide 1,2-alpha-mannosidase activity"/>
    <property type="evidence" value="ECO:0007669"/>
    <property type="project" value="InterPro"/>
</dbReference>
<organism evidence="7 8">
    <name type="scientific">Dispira parvispora</name>
    <dbReference type="NCBI Taxonomy" id="1520584"/>
    <lineage>
        <taxon>Eukaryota</taxon>
        <taxon>Fungi</taxon>
        <taxon>Fungi incertae sedis</taxon>
        <taxon>Zoopagomycota</taxon>
        <taxon>Kickxellomycotina</taxon>
        <taxon>Dimargaritomycetes</taxon>
        <taxon>Dimargaritales</taxon>
        <taxon>Dimargaritaceae</taxon>
        <taxon>Dispira</taxon>
    </lineage>
</organism>
<name>A0A9W8E0B6_9FUNG</name>
<dbReference type="InterPro" id="IPR036026">
    <property type="entry name" value="Seven-hairpin_glycosidases"/>
</dbReference>
<keyword evidence="3" id="KW-0256">Endoplasmic reticulum</keyword>
<dbReference type="Pfam" id="PF01532">
    <property type="entry name" value="Glyco_hydro_47"/>
    <property type="match status" value="1"/>
</dbReference>
<evidence type="ECO:0000256" key="1">
    <source>
        <dbReference type="ARBA" id="ARBA00004240"/>
    </source>
</evidence>
<dbReference type="InterPro" id="IPR012341">
    <property type="entry name" value="6hp_glycosidase-like_sf"/>
</dbReference>